<keyword evidence="3" id="KW-1185">Reference proteome</keyword>
<dbReference type="Pfam" id="PF12867">
    <property type="entry name" value="DinB_2"/>
    <property type="match status" value="1"/>
</dbReference>
<sequence>MKQGRARILLRVDNVLDSLSFYIDQLGWELQELADEKGAALLRIGGVQDEAVLVSPSGESGAVERDEDPIASYLNRWLQPNHTTPPKGSLVYIGIDSVAEMETSLRAIGCRMPMQNFEEPGHIRELHVPTDDGYTMVYWEELFPSHAEIMAMYETGVSELEKAIAGLSETELSCTEKPGKWSIREHVLHLIDLELVAMHKVKFALAEPGRMYQGNAFKPDDWQSGLQYAYRPIATEVMLFRATRAHIIGLCKHLPDALERTVRTTNREETVAQLLKMMAGHANHHVRAVNRIRAKG</sequence>
<name>A0A1C1A671_9BACL</name>
<organism evidence="2 3">
    <name type="scientific">Paenibacillus pectinilyticus</name>
    <dbReference type="NCBI Taxonomy" id="512399"/>
    <lineage>
        <taxon>Bacteria</taxon>
        <taxon>Bacillati</taxon>
        <taxon>Bacillota</taxon>
        <taxon>Bacilli</taxon>
        <taxon>Bacillales</taxon>
        <taxon>Paenibacillaceae</taxon>
        <taxon>Paenibacillus</taxon>
    </lineage>
</organism>
<dbReference type="InterPro" id="IPR029068">
    <property type="entry name" value="Glyas_Bleomycin-R_OHBP_Dase"/>
</dbReference>
<gene>
    <name evidence="2" type="ORF">A8709_10615</name>
</gene>
<dbReference type="Gene3D" id="3.10.180.10">
    <property type="entry name" value="2,3-Dihydroxybiphenyl 1,2-Dioxygenase, domain 1"/>
    <property type="match status" value="1"/>
</dbReference>
<dbReference type="EMBL" id="LYPC01000012">
    <property type="protein sequence ID" value="OCT16060.1"/>
    <property type="molecule type" value="Genomic_DNA"/>
</dbReference>
<evidence type="ECO:0000259" key="1">
    <source>
        <dbReference type="Pfam" id="PF12867"/>
    </source>
</evidence>
<dbReference type="RefSeq" id="WP_065851603.1">
    <property type="nucleotide sequence ID" value="NZ_LYPC01000012.1"/>
</dbReference>
<proteinExistence type="predicted"/>
<dbReference type="SUPFAM" id="SSF109854">
    <property type="entry name" value="DinB/YfiT-like putative metalloenzymes"/>
    <property type="match status" value="1"/>
</dbReference>
<comment type="caution">
    <text evidence="2">The sequence shown here is derived from an EMBL/GenBank/DDBJ whole genome shotgun (WGS) entry which is preliminary data.</text>
</comment>
<evidence type="ECO:0000313" key="2">
    <source>
        <dbReference type="EMBL" id="OCT16060.1"/>
    </source>
</evidence>
<dbReference type="STRING" id="512399.A8709_10615"/>
<dbReference type="SUPFAM" id="SSF54593">
    <property type="entry name" value="Glyoxalase/Bleomycin resistance protein/Dihydroxybiphenyl dioxygenase"/>
    <property type="match status" value="1"/>
</dbReference>
<dbReference type="Proteomes" id="UP000093309">
    <property type="component" value="Unassembled WGS sequence"/>
</dbReference>
<protein>
    <recommendedName>
        <fullName evidence="1">DinB-like domain-containing protein</fullName>
    </recommendedName>
</protein>
<dbReference type="AlphaFoldDB" id="A0A1C1A671"/>
<dbReference type="InterPro" id="IPR024775">
    <property type="entry name" value="DinB-like"/>
</dbReference>
<accession>A0A1C1A671</accession>
<dbReference type="OrthoDB" id="9796039at2"/>
<reference evidence="3" key="1">
    <citation type="submission" date="2016-05" db="EMBL/GenBank/DDBJ databases">
        <title>Paenibacillus oryzae. sp. nov., isolated from the rice root.</title>
        <authorList>
            <person name="Zhang J."/>
            <person name="Zhang X."/>
        </authorList>
    </citation>
    <scope>NUCLEOTIDE SEQUENCE [LARGE SCALE GENOMIC DNA]</scope>
    <source>
        <strain evidence="3">KCTC13222</strain>
    </source>
</reference>
<feature type="domain" description="DinB-like" evidence="1">
    <location>
        <begin position="156"/>
        <end position="287"/>
    </location>
</feature>
<dbReference type="Gene3D" id="1.20.120.450">
    <property type="entry name" value="dinb family like domain"/>
    <property type="match status" value="1"/>
</dbReference>
<evidence type="ECO:0000313" key="3">
    <source>
        <dbReference type="Proteomes" id="UP000093309"/>
    </source>
</evidence>
<dbReference type="InterPro" id="IPR034660">
    <property type="entry name" value="DinB/YfiT-like"/>
</dbReference>